<comment type="caution">
    <text evidence="1">The sequence shown here is derived from an EMBL/GenBank/DDBJ whole genome shotgun (WGS) entry which is preliminary data.</text>
</comment>
<reference evidence="1 2" key="1">
    <citation type="journal article" date="2024" name="BMC Genomics">
        <title>De novo assembly and annotation of Popillia japonica's genome with initial clues to its potential as an invasive pest.</title>
        <authorList>
            <person name="Cucini C."/>
            <person name="Boschi S."/>
            <person name="Funari R."/>
            <person name="Cardaioli E."/>
            <person name="Iannotti N."/>
            <person name="Marturano G."/>
            <person name="Paoli F."/>
            <person name="Bruttini M."/>
            <person name="Carapelli A."/>
            <person name="Frati F."/>
            <person name="Nardi F."/>
        </authorList>
    </citation>
    <scope>NUCLEOTIDE SEQUENCE [LARGE SCALE GENOMIC DNA]</scope>
    <source>
        <strain evidence="1">DMR45628</strain>
    </source>
</reference>
<dbReference type="Proteomes" id="UP001458880">
    <property type="component" value="Unassembled WGS sequence"/>
</dbReference>
<dbReference type="EMBL" id="JASPKY010000488">
    <property type="protein sequence ID" value="KAK9695211.1"/>
    <property type="molecule type" value="Genomic_DNA"/>
</dbReference>
<evidence type="ECO:0000313" key="2">
    <source>
        <dbReference type="Proteomes" id="UP001458880"/>
    </source>
</evidence>
<keyword evidence="2" id="KW-1185">Reference proteome</keyword>
<accession>A0AAW1IYG1</accession>
<sequence>MNFFRRIQWCDRFRDATHGLEVTAPGHFRRIQWCDRFRDATHGLEVTAPGHIMGEAVNRVRPPCRPAADASIPIDGELDGELQNLEYLRNRWRYGFLIPSVFSWLSFSYELFPPHPVV</sequence>
<proteinExistence type="predicted"/>
<dbReference type="AlphaFoldDB" id="A0AAW1IYG1"/>
<protein>
    <submittedName>
        <fullName evidence="1">Uncharacterized protein</fullName>
    </submittedName>
</protein>
<evidence type="ECO:0000313" key="1">
    <source>
        <dbReference type="EMBL" id="KAK9695211.1"/>
    </source>
</evidence>
<name>A0AAW1IYG1_POPJA</name>
<organism evidence="1 2">
    <name type="scientific">Popillia japonica</name>
    <name type="common">Japanese beetle</name>
    <dbReference type="NCBI Taxonomy" id="7064"/>
    <lineage>
        <taxon>Eukaryota</taxon>
        <taxon>Metazoa</taxon>
        <taxon>Ecdysozoa</taxon>
        <taxon>Arthropoda</taxon>
        <taxon>Hexapoda</taxon>
        <taxon>Insecta</taxon>
        <taxon>Pterygota</taxon>
        <taxon>Neoptera</taxon>
        <taxon>Endopterygota</taxon>
        <taxon>Coleoptera</taxon>
        <taxon>Polyphaga</taxon>
        <taxon>Scarabaeiformia</taxon>
        <taxon>Scarabaeidae</taxon>
        <taxon>Rutelinae</taxon>
        <taxon>Popillia</taxon>
    </lineage>
</organism>
<gene>
    <name evidence="1" type="ORF">QE152_g33014</name>
</gene>